<dbReference type="EMBL" id="CP121472">
    <property type="protein sequence ID" value="WPL16302.1"/>
    <property type="molecule type" value="Genomic_DNA"/>
</dbReference>
<dbReference type="PANTHER" id="PTHR42709">
    <property type="entry name" value="ALKALINE PHOSPHATASE LIKE PROTEIN"/>
    <property type="match status" value="1"/>
</dbReference>
<name>A0ABZ0S7L3_9GAMM</name>
<dbReference type="Proteomes" id="UP001432180">
    <property type="component" value="Chromosome"/>
</dbReference>
<dbReference type="RefSeq" id="WP_328986847.1">
    <property type="nucleotide sequence ID" value="NZ_CP121472.1"/>
</dbReference>
<keyword evidence="4" id="KW-1185">Reference proteome</keyword>
<feature type="domain" description="VTT" evidence="2">
    <location>
        <begin position="54"/>
        <end position="157"/>
    </location>
</feature>
<keyword evidence="1" id="KW-0812">Transmembrane</keyword>
<reference evidence="3 4" key="1">
    <citation type="journal article" date="2023" name="Microorganisms">
        <title>Thiorhodovibrio frisius and Trv. litoralis spp. nov., Two Novel Members from a Clade of Fastidious Purple Sulfur Bacteria That Exhibit Unique Red-Shifted Light-Harvesting Capabilities.</title>
        <authorList>
            <person name="Methner A."/>
            <person name="Kuzyk S.B."/>
            <person name="Petersen J."/>
            <person name="Bauer S."/>
            <person name="Brinkmann H."/>
            <person name="Sichau K."/>
            <person name="Wanner G."/>
            <person name="Wolf J."/>
            <person name="Neumann-Schaal M."/>
            <person name="Henke P."/>
            <person name="Tank M."/>
            <person name="Sproer C."/>
            <person name="Bunk B."/>
            <person name="Overmann J."/>
        </authorList>
    </citation>
    <scope>NUCLEOTIDE SEQUENCE [LARGE SCALE GENOMIC DNA]</scope>
    <source>
        <strain evidence="3 4">DSM 6702</strain>
    </source>
</reference>
<sequence>MRLFSALYARVMRWSEHRHAPWYLGALSFSESSFFPIPPDVMLAPMCLTRPQRAWWFAGLTTLTSVAGGLLGYLIGRLAFDLVEPIVGPGGHYSEAFGQAQDWFQHWGIWAVFLAGFSPIPYKIFTITAGVVGMALIPFAIASAIGRGLRFFMVAALMVWGGAPMEAHLRRYVDLLGWLLVLAIGLLVLIKTVF</sequence>
<feature type="transmembrane region" description="Helical" evidence="1">
    <location>
        <begin position="175"/>
        <end position="193"/>
    </location>
</feature>
<keyword evidence="1" id="KW-1133">Transmembrane helix</keyword>
<dbReference type="InterPro" id="IPR032816">
    <property type="entry name" value="VTT_dom"/>
</dbReference>
<evidence type="ECO:0000313" key="4">
    <source>
        <dbReference type="Proteomes" id="UP001432180"/>
    </source>
</evidence>
<feature type="transmembrane region" description="Helical" evidence="1">
    <location>
        <begin position="120"/>
        <end position="142"/>
    </location>
</feature>
<dbReference type="InterPro" id="IPR051311">
    <property type="entry name" value="DedA_domain"/>
</dbReference>
<dbReference type="PANTHER" id="PTHR42709:SF11">
    <property type="entry name" value="DEDA FAMILY PROTEIN"/>
    <property type="match status" value="1"/>
</dbReference>
<gene>
    <name evidence="3" type="ORF">Thiowin_01255</name>
</gene>
<evidence type="ECO:0000259" key="2">
    <source>
        <dbReference type="Pfam" id="PF09335"/>
    </source>
</evidence>
<keyword evidence="1" id="KW-0472">Membrane</keyword>
<proteinExistence type="predicted"/>
<accession>A0ABZ0S7L3</accession>
<evidence type="ECO:0000313" key="3">
    <source>
        <dbReference type="EMBL" id="WPL16302.1"/>
    </source>
</evidence>
<feature type="transmembrane region" description="Helical" evidence="1">
    <location>
        <begin position="55"/>
        <end position="75"/>
    </location>
</feature>
<evidence type="ECO:0000256" key="1">
    <source>
        <dbReference type="SAM" id="Phobius"/>
    </source>
</evidence>
<dbReference type="Pfam" id="PF09335">
    <property type="entry name" value="VTT_dom"/>
    <property type="match status" value="1"/>
</dbReference>
<protein>
    <submittedName>
        <fullName evidence="3">SNARE associated Golgi protein</fullName>
    </submittedName>
</protein>
<organism evidence="3 4">
    <name type="scientific">Thiorhodovibrio winogradskyi</name>
    <dbReference type="NCBI Taxonomy" id="77007"/>
    <lineage>
        <taxon>Bacteria</taxon>
        <taxon>Pseudomonadati</taxon>
        <taxon>Pseudomonadota</taxon>
        <taxon>Gammaproteobacteria</taxon>
        <taxon>Chromatiales</taxon>
        <taxon>Chromatiaceae</taxon>
        <taxon>Thiorhodovibrio</taxon>
    </lineage>
</organism>